<name>A0A8S1HEM1_9PELO</name>
<organism evidence="1 2">
    <name type="scientific">Caenorhabditis auriculariae</name>
    <dbReference type="NCBI Taxonomy" id="2777116"/>
    <lineage>
        <taxon>Eukaryota</taxon>
        <taxon>Metazoa</taxon>
        <taxon>Ecdysozoa</taxon>
        <taxon>Nematoda</taxon>
        <taxon>Chromadorea</taxon>
        <taxon>Rhabditida</taxon>
        <taxon>Rhabditina</taxon>
        <taxon>Rhabditomorpha</taxon>
        <taxon>Rhabditoidea</taxon>
        <taxon>Rhabditidae</taxon>
        <taxon>Peloderinae</taxon>
        <taxon>Caenorhabditis</taxon>
    </lineage>
</organism>
<accession>A0A8S1HEM1</accession>
<dbReference type="EMBL" id="CAJGYM010000029">
    <property type="protein sequence ID" value="CAD6192698.1"/>
    <property type="molecule type" value="Genomic_DNA"/>
</dbReference>
<gene>
    <name evidence="1" type="ORF">CAUJ_LOCUS8617</name>
</gene>
<sequence>MYRGRQVAPREQRFLLLDTRLVGHSPDGLHRVREEILHGWTLDFRIVHGQRTARTSKSEIICKAGGAPPSMAMVKIGFFKNFEGNISKKRSHGRVRTSKTSCDAVAFRLASARGASARNGASPAAPPTGAATLLLVEPRPPRPWYLSATPGADSPSSNRHSVFFFFQGSHLIRNCL</sequence>
<proteinExistence type="predicted"/>
<dbReference type="AlphaFoldDB" id="A0A8S1HEM1"/>
<evidence type="ECO:0000313" key="2">
    <source>
        <dbReference type="Proteomes" id="UP000835052"/>
    </source>
</evidence>
<evidence type="ECO:0000313" key="1">
    <source>
        <dbReference type="EMBL" id="CAD6192698.1"/>
    </source>
</evidence>
<reference evidence="1" key="1">
    <citation type="submission" date="2020-10" db="EMBL/GenBank/DDBJ databases">
        <authorList>
            <person name="Kikuchi T."/>
        </authorList>
    </citation>
    <scope>NUCLEOTIDE SEQUENCE</scope>
    <source>
        <strain evidence="1">NKZ352</strain>
    </source>
</reference>
<protein>
    <submittedName>
        <fullName evidence="1">Uncharacterized protein</fullName>
    </submittedName>
</protein>
<comment type="caution">
    <text evidence="1">The sequence shown here is derived from an EMBL/GenBank/DDBJ whole genome shotgun (WGS) entry which is preliminary data.</text>
</comment>
<dbReference type="Proteomes" id="UP000835052">
    <property type="component" value="Unassembled WGS sequence"/>
</dbReference>
<keyword evidence="2" id="KW-1185">Reference proteome</keyword>